<accession>A0A1H6D1Q2</accession>
<evidence type="ECO:0000259" key="9">
    <source>
        <dbReference type="Pfam" id="PF13490"/>
    </source>
</evidence>
<proteinExistence type="predicted"/>
<gene>
    <name evidence="10" type="ORF">SAMN04489712_112192</name>
</gene>
<evidence type="ECO:0000256" key="4">
    <source>
        <dbReference type="ARBA" id="ARBA00023015"/>
    </source>
</evidence>
<protein>
    <submittedName>
        <fullName evidence="10">Putative zinc-finger</fullName>
    </submittedName>
</protein>
<name>A0A1H6D1Q2_9ACTN</name>
<dbReference type="InterPro" id="IPR027383">
    <property type="entry name" value="Znf_put"/>
</dbReference>
<feature type="domain" description="Putative zinc-finger" evidence="9">
    <location>
        <begin position="5"/>
        <end position="39"/>
    </location>
</feature>
<dbReference type="AlphaFoldDB" id="A0A1H6D1Q2"/>
<comment type="subcellular location">
    <subcellularLocation>
        <location evidence="1">Membrane</location>
        <topology evidence="1">Single-pass membrane protein</topology>
    </subcellularLocation>
</comment>
<evidence type="ECO:0000313" key="11">
    <source>
        <dbReference type="Proteomes" id="UP000236723"/>
    </source>
</evidence>
<dbReference type="GO" id="GO:0008270">
    <property type="term" value="F:zinc ion binding"/>
    <property type="evidence" value="ECO:0007669"/>
    <property type="project" value="UniProtKB-KW"/>
</dbReference>
<evidence type="ECO:0000256" key="5">
    <source>
        <dbReference type="ARBA" id="ARBA00023136"/>
    </source>
</evidence>
<keyword evidence="4" id="KW-0805">Transcription regulation</keyword>
<dbReference type="PANTHER" id="PTHR37461:SF1">
    <property type="entry name" value="ANTI-SIGMA-K FACTOR RSKA"/>
    <property type="match status" value="1"/>
</dbReference>
<keyword evidence="6" id="KW-0804">Transcription</keyword>
<dbReference type="OrthoDB" id="5242431at2"/>
<evidence type="ECO:0000256" key="7">
    <source>
        <dbReference type="SAM" id="MobiDB-lite"/>
    </source>
</evidence>
<dbReference type="Proteomes" id="UP000236723">
    <property type="component" value="Unassembled WGS sequence"/>
</dbReference>
<dbReference type="Gene3D" id="1.10.10.1320">
    <property type="entry name" value="Anti-sigma factor, zinc-finger domain"/>
    <property type="match status" value="1"/>
</dbReference>
<keyword evidence="10" id="KW-0479">Metal-binding</keyword>
<organism evidence="10 11">
    <name type="scientific">Thermomonospora echinospora</name>
    <dbReference type="NCBI Taxonomy" id="1992"/>
    <lineage>
        <taxon>Bacteria</taxon>
        <taxon>Bacillati</taxon>
        <taxon>Actinomycetota</taxon>
        <taxon>Actinomycetes</taxon>
        <taxon>Streptosporangiales</taxon>
        <taxon>Thermomonosporaceae</taxon>
        <taxon>Thermomonospora</taxon>
    </lineage>
</organism>
<feature type="compositionally biased region" description="Pro residues" evidence="7">
    <location>
        <begin position="132"/>
        <end position="142"/>
    </location>
</feature>
<evidence type="ECO:0000256" key="1">
    <source>
        <dbReference type="ARBA" id="ARBA00004167"/>
    </source>
</evidence>
<keyword evidence="10" id="KW-0863">Zinc-finger</keyword>
<dbReference type="InterPro" id="IPR041916">
    <property type="entry name" value="Anti_sigma_zinc_sf"/>
</dbReference>
<sequence>MSMACEDVRVSLGVYVLGAIDPAERSMVDAHLTACPACRDELAGLAGLPALLGRVSESQLTALAEPPGELLEPLLARAAAERRGRLPRLGRRDGQGRGHWSGRWTPLIAAAAVALVVVALFGGFLSGRFDGSPPPVAQPPSPSQTRPQPSPSHEVEELYASDARTGASARLVVTTKRSGTQAELHLKGVPLGSHCRLEAVDRYGRRDSMGSWEVAYRSYSTFTGSTMFQRDRVTSFQVVTDDGRKLLVIPA</sequence>
<keyword evidence="11" id="KW-1185">Reference proteome</keyword>
<keyword evidence="10" id="KW-0862">Zinc</keyword>
<evidence type="ECO:0000256" key="8">
    <source>
        <dbReference type="SAM" id="Phobius"/>
    </source>
</evidence>
<dbReference type="EMBL" id="FNVO01000012">
    <property type="protein sequence ID" value="SEG79271.1"/>
    <property type="molecule type" value="Genomic_DNA"/>
</dbReference>
<dbReference type="RefSeq" id="WP_103940788.1">
    <property type="nucleotide sequence ID" value="NZ_FNVO01000012.1"/>
</dbReference>
<feature type="transmembrane region" description="Helical" evidence="8">
    <location>
        <begin position="107"/>
        <end position="125"/>
    </location>
</feature>
<dbReference type="Pfam" id="PF13490">
    <property type="entry name" value="zf-HC2"/>
    <property type="match status" value="1"/>
</dbReference>
<evidence type="ECO:0000256" key="2">
    <source>
        <dbReference type="ARBA" id="ARBA00022692"/>
    </source>
</evidence>
<evidence type="ECO:0000256" key="6">
    <source>
        <dbReference type="ARBA" id="ARBA00023163"/>
    </source>
</evidence>
<keyword evidence="2 8" id="KW-0812">Transmembrane</keyword>
<dbReference type="GO" id="GO:0016989">
    <property type="term" value="F:sigma factor antagonist activity"/>
    <property type="evidence" value="ECO:0007669"/>
    <property type="project" value="TreeGrafter"/>
</dbReference>
<dbReference type="InterPro" id="IPR051474">
    <property type="entry name" value="Anti-sigma-K/W_factor"/>
</dbReference>
<dbReference type="PANTHER" id="PTHR37461">
    <property type="entry name" value="ANTI-SIGMA-K FACTOR RSKA"/>
    <property type="match status" value="1"/>
</dbReference>
<keyword evidence="5 8" id="KW-0472">Membrane</keyword>
<dbReference type="GO" id="GO:0006417">
    <property type="term" value="P:regulation of translation"/>
    <property type="evidence" value="ECO:0007669"/>
    <property type="project" value="TreeGrafter"/>
</dbReference>
<evidence type="ECO:0000256" key="3">
    <source>
        <dbReference type="ARBA" id="ARBA00022989"/>
    </source>
</evidence>
<dbReference type="GO" id="GO:0016020">
    <property type="term" value="C:membrane"/>
    <property type="evidence" value="ECO:0007669"/>
    <property type="project" value="UniProtKB-SubCell"/>
</dbReference>
<feature type="region of interest" description="Disordered" evidence="7">
    <location>
        <begin position="131"/>
        <end position="153"/>
    </location>
</feature>
<reference evidence="11" key="1">
    <citation type="submission" date="2016-10" db="EMBL/GenBank/DDBJ databases">
        <authorList>
            <person name="Varghese N."/>
            <person name="Submissions S."/>
        </authorList>
    </citation>
    <scope>NUCLEOTIDE SEQUENCE [LARGE SCALE GENOMIC DNA]</scope>
    <source>
        <strain evidence="11">DSM 43163</strain>
    </source>
</reference>
<evidence type="ECO:0000313" key="10">
    <source>
        <dbReference type="EMBL" id="SEG79271.1"/>
    </source>
</evidence>
<keyword evidence="3 8" id="KW-1133">Transmembrane helix</keyword>